<keyword evidence="1" id="KW-0614">Plasmid</keyword>
<dbReference type="Proteomes" id="UP000291302">
    <property type="component" value="Unassembled WGS sequence"/>
</dbReference>
<evidence type="ECO:0000313" key="2">
    <source>
        <dbReference type="Proteomes" id="UP000291302"/>
    </source>
</evidence>
<geneLocation type="plasmid" evidence="1">
    <name>pSM51_Rh08</name>
</geneLocation>
<reference evidence="1 2" key="1">
    <citation type="submission" date="2019-02" db="EMBL/GenBank/DDBJ databases">
        <title>The genomic architecture of introgression among sibling species of bacteria.</title>
        <authorList>
            <person name="Cavassim M.I.A."/>
            <person name="Moeskjaer S."/>
            <person name="Moslemi C."/>
            <person name="Fields B."/>
            <person name="Bachmann A."/>
            <person name="Vilhjalmsson B."/>
            <person name="Schierup M.H."/>
            <person name="Young J.P.W."/>
            <person name="Andersen S.U."/>
        </authorList>
    </citation>
    <scope>NUCLEOTIDE SEQUENCE [LARGE SCALE GENOMIC DNA]</scope>
    <source>
        <strain evidence="1 2">SM51</strain>
        <plasmid evidence="1">pSM51_Rh08</plasmid>
    </source>
</reference>
<protein>
    <submittedName>
        <fullName evidence="1">Uncharacterized protein</fullName>
    </submittedName>
</protein>
<gene>
    <name evidence="1" type="ORF">ELH03_33905</name>
</gene>
<comment type="caution">
    <text evidence="1">The sequence shown here is derived from an EMBL/GenBank/DDBJ whole genome shotgun (WGS) entry which is preliminary data.</text>
</comment>
<accession>A0ABY1XIV2</accession>
<keyword evidence="2" id="KW-1185">Reference proteome</keyword>
<dbReference type="EMBL" id="SILG01000005">
    <property type="protein sequence ID" value="TBE59145.1"/>
    <property type="molecule type" value="Genomic_DNA"/>
</dbReference>
<organism evidence="1 2">
    <name type="scientific">Rhizobium beringeri</name>
    <dbReference type="NCBI Taxonomy" id="3019934"/>
    <lineage>
        <taxon>Bacteria</taxon>
        <taxon>Pseudomonadati</taxon>
        <taxon>Pseudomonadota</taxon>
        <taxon>Alphaproteobacteria</taxon>
        <taxon>Hyphomicrobiales</taxon>
        <taxon>Rhizobiaceae</taxon>
        <taxon>Rhizobium/Agrobacterium group</taxon>
        <taxon>Rhizobium</taxon>
    </lineage>
</organism>
<dbReference type="RefSeq" id="WP_130806967.1">
    <property type="nucleotide sequence ID" value="NZ_SILG01000005.1"/>
</dbReference>
<evidence type="ECO:0000313" key="1">
    <source>
        <dbReference type="EMBL" id="TBE59145.1"/>
    </source>
</evidence>
<proteinExistence type="predicted"/>
<sequence length="189" mass="22042">MPVDRPSSFIGDFTLARNVAHSLDVVRTLWTLREEANPARKRYLQKPMIILNVAIIEALLYDLHKRVKWFTREGVMGMPANIITYVRGKQIDKLETLIASCRKHDLFDELGSTFYDDLDLLRRIRNRLHLQNDKNDLEPDDVNAFSAERLTLSERAVEFVMMTLEAKHPRPGNTYTQPFHLPWPSYFGD</sequence>
<name>A0ABY1XIV2_9HYPH</name>